<dbReference type="PANTHER" id="PTHR43138">
    <property type="entry name" value="ACETYLTRANSFERASE, GNAT FAMILY"/>
    <property type="match status" value="1"/>
</dbReference>
<name>B6Q3M1_TALMQ</name>
<evidence type="ECO:0000259" key="2">
    <source>
        <dbReference type="PROSITE" id="PS51186"/>
    </source>
</evidence>
<evidence type="ECO:0000313" key="4">
    <source>
        <dbReference type="Proteomes" id="UP000001294"/>
    </source>
</evidence>
<dbReference type="Pfam" id="PF00583">
    <property type="entry name" value="Acetyltransf_1"/>
    <property type="match status" value="1"/>
</dbReference>
<feature type="region of interest" description="Disordered" evidence="1">
    <location>
        <begin position="1"/>
        <end position="24"/>
    </location>
</feature>
<dbReference type="STRING" id="441960.B6Q3M1"/>
<dbReference type="InterPro" id="IPR016181">
    <property type="entry name" value="Acyl_CoA_acyltransferase"/>
</dbReference>
<dbReference type="AlphaFoldDB" id="B6Q3M1"/>
<dbReference type="HOGENOM" id="CLU_013985_42_1_1"/>
<dbReference type="PhylomeDB" id="B6Q3M1"/>
<dbReference type="PANTHER" id="PTHR43138:SF1">
    <property type="entry name" value="N-ACETYLTRANSFERASE ACA1"/>
    <property type="match status" value="1"/>
</dbReference>
<evidence type="ECO:0000256" key="1">
    <source>
        <dbReference type="SAM" id="MobiDB-lite"/>
    </source>
</evidence>
<dbReference type="InterPro" id="IPR052742">
    <property type="entry name" value="Mito_N-acetyltransferase"/>
</dbReference>
<dbReference type="Gene3D" id="3.40.630.30">
    <property type="match status" value="1"/>
</dbReference>
<organism evidence="3 4">
    <name type="scientific">Talaromyces marneffei (strain ATCC 18224 / CBS 334.59 / QM 7333)</name>
    <name type="common">Penicillium marneffei</name>
    <dbReference type="NCBI Taxonomy" id="441960"/>
    <lineage>
        <taxon>Eukaryota</taxon>
        <taxon>Fungi</taxon>
        <taxon>Dikarya</taxon>
        <taxon>Ascomycota</taxon>
        <taxon>Pezizomycotina</taxon>
        <taxon>Eurotiomycetes</taxon>
        <taxon>Eurotiomycetidae</taxon>
        <taxon>Eurotiales</taxon>
        <taxon>Trichocomaceae</taxon>
        <taxon>Talaromyces</taxon>
        <taxon>Talaromyces sect. Talaromyces</taxon>
    </lineage>
</organism>
<keyword evidence="4" id="KW-1185">Reference proteome</keyword>
<proteinExistence type="predicted"/>
<feature type="domain" description="N-acetyltransferase" evidence="2">
    <location>
        <begin position="72"/>
        <end position="227"/>
    </location>
</feature>
<dbReference type="Proteomes" id="UP000001294">
    <property type="component" value="Unassembled WGS sequence"/>
</dbReference>
<dbReference type="PROSITE" id="PS51186">
    <property type="entry name" value="GNAT"/>
    <property type="match status" value="1"/>
</dbReference>
<dbReference type="SUPFAM" id="SSF55729">
    <property type="entry name" value="Acyl-CoA N-acyltransferases (Nat)"/>
    <property type="match status" value="1"/>
</dbReference>
<dbReference type="OrthoDB" id="10264707at2759"/>
<reference evidence="4" key="1">
    <citation type="journal article" date="2015" name="Genome Announc.">
        <title>Genome sequence of the AIDS-associated pathogen Penicillium marneffei (ATCC18224) and its near taxonomic relative Talaromyces stipitatus (ATCC10500).</title>
        <authorList>
            <person name="Nierman W.C."/>
            <person name="Fedorova-Abrams N.D."/>
            <person name="Andrianopoulos A."/>
        </authorList>
    </citation>
    <scope>NUCLEOTIDE SEQUENCE [LARGE SCALE GENOMIC DNA]</scope>
    <source>
        <strain evidence="4">ATCC 18224 / CBS 334.59 / QM 7333</strain>
    </source>
</reference>
<sequence length="227" mass="24799">MAGSVMENITDPPLPAPKQHTQSAPLLQPITTNTKAGVPVTLYPITMGPSSIPEGIVAYLHEEFTAEILKGCTYPMEEPMALDRFRDYWFGTFAVVVLKGTREETDPLLLLNGEGEEVDWKEVCLGTFYIKPNYPGRCSHVCNAGFLACSAARGKGIGSVMGETYLVYAPKLGYKYSVFNLVFANNPASSRIWDRLGFQVLGRVPGAGRLANSEELVDALIYGRSLV</sequence>
<evidence type="ECO:0000313" key="3">
    <source>
        <dbReference type="EMBL" id="EEA28110.1"/>
    </source>
</evidence>
<keyword evidence="3" id="KW-0808">Transferase</keyword>
<protein>
    <submittedName>
        <fullName evidence="3">Acetyltransferase, GNAT family, putative</fullName>
    </submittedName>
</protein>
<dbReference type="EMBL" id="DS995899">
    <property type="protein sequence ID" value="EEA28110.1"/>
    <property type="molecule type" value="Genomic_DNA"/>
</dbReference>
<dbReference type="GO" id="GO:0016747">
    <property type="term" value="F:acyltransferase activity, transferring groups other than amino-acyl groups"/>
    <property type="evidence" value="ECO:0007669"/>
    <property type="project" value="InterPro"/>
</dbReference>
<dbReference type="GO" id="GO:0005634">
    <property type="term" value="C:nucleus"/>
    <property type="evidence" value="ECO:0007669"/>
    <property type="project" value="TreeGrafter"/>
</dbReference>
<dbReference type="InterPro" id="IPR000182">
    <property type="entry name" value="GNAT_dom"/>
</dbReference>
<gene>
    <name evidence="3" type="ORF">PMAA_029280</name>
</gene>
<accession>B6Q3M1</accession>
<dbReference type="VEuPathDB" id="FungiDB:PMAA_029280"/>